<feature type="transmembrane region" description="Helical" evidence="1">
    <location>
        <begin position="193"/>
        <end position="213"/>
    </location>
</feature>
<dbReference type="Proteomes" id="UP001057520">
    <property type="component" value="Chromosome"/>
</dbReference>
<feature type="transmembrane region" description="Helical" evidence="1">
    <location>
        <begin position="60"/>
        <end position="78"/>
    </location>
</feature>
<evidence type="ECO:0000313" key="3">
    <source>
        <dbReference type="Proteomes" id="UP001057520"/>
    </source>
</evidence>
<reference evidence="2 3" key="1">
    <citation type="submission" date="2022-04" db="EMBL/GenBank/DDBJ databases">
        <title>Genome sequence of soybean root-associated Caulobacter segnis RL271.</title>
        <authorList>
            <person name="Longley R."/>
            <person name="Bonito G."/>
            <person name="Trigodet F."/>
            <person name="Crosson S."/>
            <person name="Fiebig A."/>
        </authorList>
    </citation>
    <scope>NUCLEOTIDE SEQUENCE [LARGE SCALE GENOMIC DNA]</scope>
    <source>
        <strain evidence="2 3">RL271</strain>
    </source>
</reference>
<keyword evidence="1" id="KW-0472">Membrane</keyword>
<evidence type="ECO:0008006" key="4">
    <source>
        <dbReference type="Google" id="ProtNLM"/>
    </source>
</evidence>
<dbReference type="EMBL" id="CP096040">
    <property type="protein sequence ID" value="USQ94196.1"/>
    <property type="molecule type" value="Genomic_DNA"/>
</dbReference>
<keyword evidence="3" id="KW-1185">Reference proteome</keyword>
<feature type="transmembrane region" description="Helical" evidence="1">
    <location>
        <begin position="122"/>
        <end position="143"/>
    </location>
</feature>
<accession>A0ABY4ZNN6</accession>
<protein>
    <recommendedName>
        <fullName evidence="4">O-antigen polymerase</fullName>
    </recommendedName>
</protein>
<proteinExistence type="predicted"/>
<sequence>MLFTLSLVAAVVLMLDPTSQNWGLGSSGAVKYLPVILCAGSVAVNLVANPLSIMVLFKPANAAMLGLALFMAVGSFAAQESTGKDLMFTYMGRAMNIIPFFAAALCMQQGYREALEARLGRIIYWGGLVMILLILLSELKVVFGFRGAFQNQTPLAVGAALAAMWLPKGRLFKAAWALLAVGVFLAMGKYTSLLWAIVVFAVFVLVNVAPWLFRGGTPSSGVKSVRTVLAVAAVALVTLLGAALFQSKREVASTDARWPVFQQRISEFMESPIYGSHFESSPLVSIGNLVIPTHNDYLEVLSGGGLVALGLLLVAVTAAMSRLLKMYRNGIVNYGYRTAVAGILIASLINMMSNPMLFLTATSYMVWASLGIMANFSEPARQRP</sequence>
<feature type="transmembrane region" description="Helical" evidence="1">
    <location>
        <begin position="300"/>
        <end position="319"/>
    </location>
</feature>
<feature type="transmembrane region" description="Helical" evidence="1">
    <location>
        <begin position="171"/>
        <end position="187"/>
    </location>
</feature>
<keyword evidence="1" id="KW-0812">Transmembrane</keyword>
<keyword evidence="1" id="KW-1133">Transmembrane helix</keyword>
<feature type="transmembrane region" description="Helical" evidence="1">
    <location>
        <begin position="225"/>
        <end position="245"/>
    </location>
</feature>
<evidence type="ECO:0000313" key="2">
    <source>
        <dbReference type="EMBL" id="USQ94196.1"/>
    </source>
</evidence>
<name>A0ABY4ZNN6_9CAUL</name>
<organism evidence="2 3">
    <name type="scientific">Caulobacter segnis</name>
    <dbReference type="NCBI Taxonomy" id="88688"/>
    <lineage>
        <taxon>Bacteria</taxon>
        <taxon>Pseudomonadati</taxon>
        <taxon>Pseudomonadota</taxon>
        <taxon>Alphaproteobacteria</taxon>
        <taxon>Caulobacterales</taxon>
        <taxon>Caulobacteraceae</taxon>
        <taxon>Caulobacter</taxon>
    </lineage>
</organism>
<evidence type="ECO:0000256" key="1">
    <source>
        <dbReference type="SAM" id="Phobius"/>
    </source>
</evidence>
<feature type="transmembrane region" description="Helical" evidence="1">
    <location>
        <begin position="90"/>
        <end position="110"/>
    </location>
</feature>
<gene>
    <name evidence="2" type="ORF">MZV50_16485</name>
</gene>